<evidence type="ECO:0000256" key="2">
    <source>
        <dbReference type="ARBA" id="ARBA00022448"/>
    </source>
</evidence>
<organism evidence="9 10">
    <name type="scientific">Alicyclobacillus tolerans</name>
    <dbReference type="NCBI Taxonomy" id="90970"/>
    <lineage>
        <taxon>Bacteria</taxon>
        <taxon>Bacillati</taxon>
        <taxon>Bacillota</taxon>
        <taxon>Bacilli</taxon>
        <taxon>Bacillales</taxon>
        <taxon>Alicyclobacillaceae</taxon>
        <taxon>Alicyclobacillus</taxon>
    </lineage>
</organism>
<dbReference type="InterPro" id="IPR005829">
    <property type="entry name" value="Sugar_transporter_CS"/>
</dbReference>
<dbReference type="GO" id="GO:0005886">
    <property type="term" value="C:plasma membrane"/>
    <property type="evidence" value="ECO:0007669"/>
    <property type="project" value="UniProtKB-SubCell"/>
</dbReference>
<keyword evidence="6 7" id="KW-0472">Membrane</keyword>
<dbReference type="PANTHER" id="PTHR23517">
    <property type="entry name" value="RESISTANCE PROTEIN MDTM, PUTATIVE-RELATED-RELATED"/>
    <property type="match status" value="1"/>
</dbReference>
<dbReference type="CDD" id="cd17325">
    <property type="entry name" value="MFS_MdtG_SLC18_like"/>
    <property type="match status" value="1"/>
</dbReference>
<feature type="transmembrane region" description="Helical" evidence="7">
    <location>
        <begin position="17"/>
        <end position="33"/>
    </location>
</feature>
<evidence type="ECO:0000256" key="6">
    <source>
        <dbReference type="ARBA" id="ARBA00023136"/>
    </source>
</evidence>
<feature type="transmembrane region" description="Helical" evidence="7">
    <location>
        <begin position="393"/>
        <end position="411"/>
    </location>
</feature>
<dbReference type="EMBL" id="FRAF01000010">
    <property type="protein sequence ID" value="SHK22134.1"/>
    <property type="molecule type" value="Genomic_DNA"/>
</dbReference>
<evidence type="ECO:0000313" key="9">
    <source>
        <dbReference type="EMBL" id="SHK22134.1"/>
    </source>
</evidence>
<feature type="transmembrane region" description="Helical" evidence="7">
    <location>
        <begin position="108"/>
        <end position="127"/>
    </location>
</feature>
<dbReference type="PROSITE" id="PS50850">
    <property type="entry name" value="MFS"/>
    <property type="match status" value="1"/>
</dbReference>
<feature type="transmembrane region" description="Helical" evidence="7">
    <location>
        <begin position="84"/>
        <end position="102"/>
    </location>
</feature>
<dbReference type="InterPro" id="IPR036259">
    <property type="entry name" value="MFS_trans_sf"/>
</dbReference>
<accession>A0A1M6QPG6</accession>
<evidence type="ECO:0000256" key="3">
    <source>
        <dbReference type="ARBA" id="ARBA00022475"/>
    </source>
</evidence>
<dbReference type="InterPro" id="IPR020846">
    <property type="entry name" value="MFS_dom"/>
</dbReference>
<dbReference type="InterPro" id="IPR050171">
    <property type="entry name" value="MFS_Transporters"/>
</dbReference>
<dbReference type="SUPFAM" id="SSF103473">
    <property type="entry name" value="MFS general substrate transporter"/>
    <property type="match status" value="2"/>
</dbReference>
<feature type="transmembrane region" description="Helical" evidence="7">
    <location>
        <begin position="148"/>
        <end position="167"/>
    </location>
</feature>
<proteinExistence type="predicted"/>
<dbReference type="PROSITE" id="PS00216">
    <property type="entry name" value="SUGAR_TRANSPORT_1"/>
    <property type="match status" value="2"/>
</dbReference>
<feature type="transmembrane region" description="Helical" evidence="7">
    <location>
        <begin position="45"/>
        <end position="72"/>
    </location>
</feature>
<feature type="transmembrane region" description="Helical" evidence="7">
    <location>
        <begin position="304"/>
        <end position="321"/>
    </location>
</feature>
<dbReference type="InterPro" id="IPR011701">
    <property type="entry name" value="MFS"/>
</dbReference>
<comment type="subcellular location">
    <subcellularLocation>
        <location evidence="1">Cell membrane</location>
        <topology evidence="1">Multi-pass membrane protein</topology>
    </subcellularLocation>
</comment>
<keyword evidence="10" id="KW-1185">Reference proteome</keyword>
<name>A0A1M6QPG6_9BACL</name>
<keyword evidence="5 7" id="KW-1133">Transmembrane helix</keyword>
<dbReference type="AlphaFoldDB" id="A0A1M6QPG6"/>
<feature type="transmembrane region" description="Helical" evidence="7">
    <location>
        <begin position="173"/>
        <end position="193"/>
    </location>
</feature>
<feature type="domain" description="Major facilitator superfamily (MFS) profile" evidence="8">
    <location>
        <begin position="16"/>
        <end position="415"/>
    </location>
</feature>
<dbReference type="STRING" id="1830138.SAMN05443507_11071"/>
<dbReference type="RefSeq" id="WP_072873917.1">
    <property type="nucleotide sequence ID" value="NZ_FRAF01000010.1"/>
</dbReference>
<evidence type="ECO:0000256" key="7">
    <source>
        <dbReference type="SAM" id="Phobius"/>
    </source>
</evidence>
<keyword evidence="3" id="KW-1003">Cell membrane</keyword>
<evidence type="ECO:0000256" key="4">
    <source>
        <dbReference type="ARBA" id="ARBA00022692"/>
    </source>
</evidence>
<evidence type="ECO:0000256" key="1">
    <source>
        <dbReference type="ARBA" id="ARBA00004651"/>
    </source>
</evidence>
<dbReference type="Gene3D" id="1.20.1250.20">
    <property type="entry name" value="MFS general substrate transporter like domains"/>
    <property type="match status" value="2"/>
</dbReference>
<dbReference type="Pfam" id="PF07690">
    <property type="entry name" value="MFS_1"/>
    <property type="match status" value="2"/>
</dbReference>
<evidence type="ECO:0000259" key="8">
    <source>
        <dbReference type="PROSITE" id="PS50850"/>
    </source>
</evidence>
<dbReference type="PANTHER" id="PTHR23517:SF3">
    <property type="entry name" value="INTEGRAL MEMBRANE TRANSPORT PROTEIN"/>
    <property type="match status" value="1"/>
</dbReference>
<dbReference type="GO" id="GO:0022857">
    <property type="term" value="F:transmembrane transporter activity"/>
    <property type="evidence" value="ECO:0007669"/>
    <property type="project" value="InterPro"/>
</dbReference>
<keyword evidence="2" id="KW-0813">Transport</keyword>
<feature type="transmembrane region" description="Helical" evidence="7">
    <location>
        <begin position="327"/>
        <end position="346"/>
    </location>
</feature>
<dbReference type="Proteomes" id="UP000184016">
    <property type="component" value="Unassembled WGS sequence"/>
</dbReference>
<reference evidence="10" key="1">
    <citation type="submission" date="2016-11" db="EMBL/GenBank/DDBJ databases">
        <authorList>
            <person name="Varghese N."/>
            <person name="Submissions S."/>
        </authorList>
    </citation>
    <scope>NUCLEOTIDE SEQUENCE [LARGE SCALE GENOMIC DNA]</scope>
    <source>
        <strain evidence="10">USBA-503</strain>
    </source>
</reference>
<evidence type="ECO:0000256" key="5">
    <source>
        <dbReference type="ARBA" id="ARBA00022989"/>
    </source>
</evidence>
<sequence length="426" mass="45975">MDAQYNSLGLMPNLRQFLWLVMMTILVGMTVGLERTIIPLLGKNVYHITSITVIFAFIIAFGVTKAALNLVAGQLSDRFGRRPVLISGWVLAIPMILLLLFVHTWTSVIIANIFLGANQAFAWTMTVTQQLDLAGPKQRGLAMGINEATGYIGVAISTTLTGMIAAHDGLVQAPFVYGAIVLLAGLGISIGIIRENRGHVIQEASISSSLNLQQQQKSVEKSGVWHILWTTTIANPTLSACSQAGMVNKLVDTLVWAMLPLYLAQLHVSIVDIGLIGGTYTVVWGFAQFGTGILSDYIGRKPPIVIGMAFLGLGILIFGWVDGLIEWLITAASMGLGMALLYPNLNSAVADVAPPAIRGGVLGVYRLWRDGGYAIGGLLLSMTIHSMGMQSSLFVIGLIVLASMMIVLLRMKETHPHRFMKKNGFE</sequence>
<keyword evidence="4 7" id="KW-0812">Transmembrane</keyword>
<dbReference type="OrthoDB" id="9810492at2"/>
<protein>
    <submittedName>
        <fullName evidence="9">Sugar phosphate permease</fullName>
    </submittedName>
</protein>
<gene>
    <name evidence="9" type="ORF">SAMN05443507_11071</name>
</gene>
<evidence type="ECO:0000313" key="10">
    <source>
        <dbReference type="Proteomes" id="UP000184016"/>
    </source>
</evidence>